<name>A0A1C3VCC9_9HYPH</name>
<dbReference type="Proteomes" id="UP000199101">
    <property type="component" value="Unassembled WGS sequence"/>
</dbReference>
<organism evidence="2 3">
    <name type="scientific">Rhizobium multihospitium</name>
    <dbReference type="NCBI Taxonomy" id="410764"/>
    <lineage>
        <taxon>Bacteria</taxon>
        <taxon>Pseudomonadati</taxon>
        <taxon>Pseudomonadota</taxon>
        <taxon>Alphaproteobacteria</taxon>
        <taxon>Hyphomicrobiales</taxon>
        <taxon>Rhizobiaceae</taxon>
        <taxon>Rhizobium/Agrobacterium group</taxon>
        <taxon>Rhizobium</taxon>
    </lineage>
</organism>
<evidence type="ECO:0000313" key="3">
    <source>
        <dbReference type="Proteomes" id="UP000199101"/>
    </source>
</evidence>
<protein>
    <submittedName>
        <fullName evidence="2">Uncharacterized protein</fullName>
    </submittedName>
</protein>
<dbReference type="STRING" id="410764.GA0061103_3511"/>
<keyword evidence="3" id="KW-1185">Reference proteome</keyword>
<accession>A0A1C3VCC9</accession>
<feature type="compositionally biased region" description="Polar residues" evidence="1">
    <location>
        <begin position="59"/>
        <end position="68"/>
    </location>
</feature>
<gene>
    <name evidence="2" type="ORF">GA0061103_3511</name>
</gene>
<dbReference type="AlphaFoldDB" id="A0A1C3VCC9"/>
<reference evidence="3" key="1">
    <citation type="submission" date="2016-08" db="EMBL/GenBank/DDBJ databases">
        <authorList>
            <person name="Varghese N."/>
            <person name="Submissions Spin"/>
        </authorList>
    </citation>
    <scope>NUCLEOTIDE SEQUENCE [LARGE SCALE GENOMIC DNA]</scope>
    <source>
        <strain evidence="3">HAMBI 2975</strain>
    </source>
</reference>
<evidence type="ECO:0000256" key="1">
    <source>
        <dbReference type="SAM" id="MobiDB-lite"/>
    </source>
</evidence>
<sequence length="68" mass="7356">MIEMLQGLLACIGAALFFAAMMIAIKSVIWKSPTPSLDDEDSGAPEGDQFHFRIVDDPCSSSGSRHSR</sequence>
<dbReference type="EMBL" id="FMAG01000003">
    <property type="protein sequence ID" value="SCB25470.1"/>
    <property type="molecule type" value="Genomic_DNA"/>
</dbReference>
<feature type="region of interest" description="Disordered" evidence="1">
    <location>
        <begin position="34"/>
        <end position="68"/>
    </location>
</feature>
<evidence type="ECO:0000313" key="2">
    <source>
        <dbReference type="EMBL" id="SCB25470.1"/>
    </source>
</evidence>
<proteinExistence type="predicted"/>